<reference evidence="4" key="1">
    <citation type="submission" date="2019-07" db="EMBL/GenBank/DDBJ databases">
        <title>De Novo Assembly of kiwifruit Actinidia rufa.</title>
        <authorList>
            <person name="Sugita-Konishi S."/>
            <person name="Sato K."/>
            <person name="Mori E."/>
            <person name="Abe Y."/>
            <person name="Kisaki G."/>
            <person name="Hamano K."/>
            <person name="Suezawa K."/>
            <person name="Otani M."/>
            <person name="Fukuda T."/>
            <person name="Manabe T."/>
            <person name="Gomi K."/>
            <person name="Tabuchi M."/>
            <person name="Akimitsu K."/>
            <person name="Kataoka I."/>
        </authorList>
    </citation>
    <scope>NUCLEOTIDE SEQUENCE [LARGE SCALE GENOMIC DNA]</scope>
    <source>
        <strain evidence="4">cv. Fuchu</strain>
    </source>
</reference>
<feature type="signal peptide" evidence="2">
    <location>
        <begin position="1"/>
        <end position="22"/>
    </location>
</feature>
<accession>A0A7J0DI13</accession>
<organism evidence="3 4">
    <name type="scientific">Actinidia rufa</name>
    <dbReference type="NCBI Taxonomy" id="165716"/>
    <lineage>
        <taxon>Eukaryota</taxon>
        <taxon>Viridiplantae</taxon>
        <taxon>Streptophyta</taxon>
        <taxon>Embryophyta</taxon>
        <taxon>Tracheophyta</taxon>
        <taxon>Spermatophyta</taxon>
        <taxon>Magnoliopsida</taxon>
        <taxon>eudicotyledons</taxon>
        <taxon>Gunneridae</taxon>
        <taxon>Pentapetalae</taxon>
        <taxon>asterids</taxon>
        <taxon>Ericales</taxon>
        <taxon>Actinidiaceae</taxon>
        <taxon>Actinidia</taxon>
    </lineage>
</organism>
<gene>
    <name evidence="3" type="ORF">Acr_00g0040860</name>
</gene>
<keyword evidence="2" id="KW-0732">Signal</keyword>
<protein>
    <recommendedName>
        <fullName evidence="5">Transmembrane protein</fullName>
    </recommendedName>
</protein>
<evidence type="ECO:0000313" key="4">
    <source>
        <dbReference type="Proteomes" id="UP000585474"/>
    </source>
</evidence>
<proteinExistence type="predicted"/>
<dbReference type="Proteomes" id="UP000585474">
    <property type="component" value="Unassembled WGS sequence"/>
</dbReference>
<keyword evidence="4" id="KW-1185">Reference proteome</keyword>
<name>A0A7J0DI13_9ERIC</name>
<dbReference type="AlphaFoldDB" id="A0A7J0DI13"/>
<feature type="region of interest" description="Disordered" evidence="1">
    <location>
        <begin position="59"/>
        <end position="89"/>
    </location>
</feature>
<dbReference type="EMBL" id="BJWL01000235">
    <property type="protein sequence ID" value="GFS35600.1"/>
    <property type="molecule type" value="Genomic_DNA"/>
</dbReference>
<evidence type="ECO:0000256" key="1">
    <source>
        <dbReference type="SAM" id="MobiDB-lite"/>
    </source>
</evidence>
<evidence type="ECO:0008006" key="5">
    <source>
        <dbReference type="Google" id="ProtNLM"/>
    </source>
</evidence>
<comment type="caution">
    <text evidence="3">The sequence shown here is derived from an EMBL/GenBank/DDBJ whole genome shotgun (WGS) entry which is preliminary data.</text>
</comment>
<evidence type="ECO:0000313" key="3">
    <source>
        <dbReference type="EMBL" id="GFS35600.1"/>
    </source>
</evidence>
<sequence length="89" mass="9326">MAAKALLIFSLLSLILFNGVCSATKVAAAEDLSFLQEDDVVSSNPDPYHHGVVVSSSKTTTETMAAVSKTTTSTRPGSSKPVPGRRSRS</sequence>
<feature type="compositionally biased region" description="Polar residues" evidence="1">
    <location>
        <begin position="68"/>
        <end position="77"/>
    </location>
</feature>
<feature type="chain" id="PRO_5029866927" description="Transmembrane protein" evidence="2">
    <location>
        <begin position="23"/>
        <end position="89"/>
    </location>
</feature>
<evidence type="ECO:0000256" key="2">
    <source>
        <dbReference type="SAM" id="SignalP"/>
    </source>
</evidence>